<evidence type="ECO:0000313" key="6">
    <source>
        <dbReference type="Proteomes" id="UP000794436"/>
    </source>
</evidence>
<evidence type="ECO:0000256" key="2">
    <source>
        <dbReference type="ARBA" id="ARBA00022801"/>
    </source>
</evidence>
<keyword evidence="2" id="KW-0378">Hydrolase</keyword>
<dbReference type="Gene3D" id="3.40.50.1820">
    <property type="entry name" value="alpha/beta hydrolase"/>
    <property type="match status" value="1"/>
</dbReference>
<evidence type="ECO:0000256" key="1">
    <source>
        <dbReference type="ARBA" id="ARBA00010515"/>
    </source>
</evidence>
<protein>
    <recommendedName>
        <fullName evidence="4">Alpha/beta hydrolase fold-3 domain-containing protein</fullName>
    </recommendedName>
</protein>
<sequence length="453" mass="50729">MRCDCYVVRRSFPTHALPAMVSVVTKSSSRHPIPLDKALRLLRSRVIALLLNLNGAKLRGMVLRGGSVYAFFALMLGGFYDKPWELVEVASRMSFTIVRAIAAYVARGCKPLYPGWTLPFEVTRAVIRCSMSVYGDRLLVPSNAQFVRTQSEWVGTALGFLSSWQMGTKTEAFHHNGLEHMWVRNAKRSVTPNTRRFVVLYYHGGGFAVLSPRMYIHFANEMQTRIAKMLHEQLGDHEDDTSIQVEILLANYRKLPEYQYPVPPEDAYKMYEYLLHVEKVSPNQIVLAGDSAGGSLAMSTLIRIRDQQPTQPLGAFLSCPFVDLEVGGDERRVPHCLIGDKASDAIYTAYHPRNGPPSTWGDASPVHCDLQGLPPVYIQAAELDYILPHAQNLYAKAKADGLTDWTLDVHKEVPHVFTTFPTSIIRAADKGLDDMARFAATQFADSIRRPQCA</sequence>
<dbReference type="GO" id="GO:0016787">
    <property type="term" value="F:hydrolase activity"/>
    <property type="evidence" value="ECO:0007669"/>
    <property type="project" value="UniProtKB-KW"/>
</dbReference>
<dbReference type="InterPro" id="IPR029058">
    <property type="entry name" value="AB_hydrolase_fold"/>
</dbReference>
<dbReference type="InterPro" id="IPR033140">
    <property type="entry name" value="Lipase_GDXG_put_SER_AS"/>
</dbReference>
<evidence type="ECO:0000259" key="4">
    <source>
        <dbReference type="Pfam" id="PF07859"/>
    </source>
</evidence>
<dbReference type="Pfam" id="PF07859">
    <property type="entry name" value="Abhydrolase_3"/>
    <property type="match status" value="1"/>
</dbReference>
<name>A0A8K1CAG7_PYTOL</name>
<organism evidence="5 6">
    <name type="scientific">Pythium oligandrum</name>
    <name type="common">Mycoparasitic fungus</name>
    <dbReference type="NCBI Taxonomy" id="41045"/>
    <lineage>
        <taxon>Eukaryota</taxon>
        <taxon>Sar</taxon>
        <taxon>Stramenopiles</taxon>
        <taxon>Oomycota</taxon>
        <taxon>Peronosporomycetes</taxon>
        <taxon>Pythiales</taxon>
        <taxon>Pythiaceae</taxon>
        <taxon>Pythium</taxon>
    </lineage>
</organism>
<accession>A0A8K1CAG7</accession>
<comment type="caution">
    <text evidence="5">The sequence shown here is derived from an EMBL/GenBank/DDBJ whole genome shotgun (WGS) entry which is preliminary data.</text>
</comment>
<reference evidence="5" key="1">
    <citation type="submission" date="2019-03" db="EMBL/GenBank/DDBJ databases">
        <title>Long read genome sequence of the mycoparasitic Pythium oligandrum ATCC 38472 isolated from sugarbeet rhizosphere.</title>
        <authorList>
            <person name="Gaulin E."/>
        </authorList>
    </citation>
    <scope>NUCLEOTIDE SEQUENCE</scope>
    <source>
        <strain evidence="5">ATCC 38472_TT</strain>
    </source>
</reference>
<dbReference type="InterPro" id="IPR050300">
    <property type="entry name" value="GDXG_lipolytic_enzyme"/>
</dbReference>
<dbReference type="PANTHER" id="PTHR48081:SF8">
    <property type="entry name" value="ALPHA_BETA HYDROLASE FOLD-3 DOMAIN-CONTAINING PROTEIN-RELATED"/>
    <property type="match status" value="1"/>
</dbReference>
<dbReference type="AlphaFoldDB" id="A0A8K1CAG7"/>
<dbReference type="Proteomes" id="UP000794436">
    <property type="component" value="Unassembled WGS sequence"/>
</dbReference>
<gene>
    <name evidence="5" type="ORF">Poli38472_004450</name>
</gene>
<dbReference type="PROSITE" id="PS01174">
    <property type="entry name" value="LIPASE_GDXG_SER"/>
    <property type="match status" value="1"/>
</dbReference>
<dbReference type="OrthoDB" id="408631at2759"/>
<feature type="domain" description="Alpha/beta hydrolase fold-3" evidence="4">
    <location>
        <begin position="199"/>
        <end position="418"/>
    </location>
</feature>
<feature type="active site" evidence="3">
    <location>
        <position position="291"/>
    </location>
</feature>
<dbReference type="InterPro" id="IPR013094">
    <property type="entry name" value="AB_hydrolase_3"/>
</dbReference>
<evidence type="ECO:0000256" key="3">
    <source>
        <dbReference type="PROSITE-ProRule" id="PRU10038"/>
    </source>
</evidence>
<dbReference type="EMBL" id="SPLM01000109">
    <property type="protein sequence ID" value="TMW59381.1"/>
    <property type="molecule type" value="Genomic_DNA"/>
</dbReference>
<dbReference type="SUPFAM" id="SSF53474">
    <property type="entry name" value="alpha/beta-Hydrolases"/>
    <property type="match status" value="1"/>
</dbReference>
<keyword evidence="6" id="KW-1185">Reference proteome</keyword>
<evidence type="ECO:0000313" key="5">
    <source>
        <dbReference type="EMBL" id="TMW59381.1"/>
    </source>
</evidence>
<proteinExistence type="inferred from homology"/>
<dbReference type="PANTHER" id="PTHR48081">
    <property type="entry name" value="AB HYDROLASE SUPERFAMILY PROTEIN C4A8.06C"/>
    <property type="match status" value="1"/>
</dbReference>
<comment type="similarity">
    <text evidence="1">Belongs to the 'GDXG' lipolytic enzyme family.</text>
</comment>